<comment type="caution">
    <text evidence="1">The sequence shown here is derived from an EMBL/GenBank/DDBJ whole genome shotgun (WGS) entry which is preliminary data.</text>
</comment>
<dbReference type="EMBL" id="BAABIB010000077">
    <property type="protein sequence ID" value="GAA5167169.1"/>
    <property type="molecule type" value="Genomic_DNA"/>
</dbReference>
<reference evidence="2" key="1">
    <citation type="journal article" date="2019" name="Int. J. Syst. Evol. Microbiol.">
        <title>The Global Catalogue of Microorganisms (GCM) 10K type strain sequencing project: providing services to taxonomists for standard genome sequencing and annotation.</title>
        <authorList>
            <consortium name="The Broad Institute Genomics Platform"/>
            <consortium name="The Broad Institute Genome Sequencing Center for Infectious Disease"/>
            <person name="Wu L."/>
            <person name="Ma J."/>
        </authorList>
    </citation>
    <scope>NUCLEOTIDE SEQUENCE [LARGE SCALE GENOMIC DNA]</scope>
    <source>
        <strain evidence="2">JCM 18054</strain>
    </source>
</reference>
<proteinExistence type="predicted"/>
<protein>
    <submittedName>
        <fullName evidence="1">Uncharacterized protein</fullName>
    </submittedName>
</protein>
<evidence type="ECO:0000313" key="2">
    <source>
        <dbReference type="Proteomes" id="UP001500192"/>
    </source>
</evidence>
<dbReference type="Proteomes" id="UP001500192">
    <property type="component" value="Unassembled WGS sequence"/>
</dbReference>
<keyword evidence="2" id="KW-1185">Reference proteome</keyword>
<gene>
    <name evidence="1" type="ORF">GCM10023214_40880</name>
</gene>
<sequence>MRATATGRGESAGLPGAVAGGWEAKVRIGVVGLGARDEPEQRRTGDTEALGAWRLVGKRSFASVGLLVRPRQLWTRPYGWGG</sequence>
<accession>A0ABP9QTW4</accession>
<organism evidence="1 2">
    <name type="scientific">Amycolatopsis dongchuanensis</name>
    <dbReference type="NCBI Taxonomy" id="1070866"/>
    <lineage>
        <taxon>Bacteria</taxon>
        <taxon>Bacillati</taxon>
        <taxon>Actinomycetota</taxon>
        <taxon>Actinomycetes</taxon>
        <taxon>Pseudonocardiales</taxon>
        <taxon>Pseudonocardiaceae</taxon>
        <taxon>Amycolatopsis</taxon>
    </lineage>
</organism>
<evidence type="ECO:0000313" key="1">
    <source>
        <dbReference type="EMBL" id="GAA5167169.1"/>
    </source>
</evidence>
<name>A0ABP9QTW4_9PSEU</name>